<dbReference type="HOGENOM" id="CLU_3398215_0_0_10"/>
<evidence type="ECO:0000313" key="1">
    <source>
        <dbReference type="EMBL" id="EAR15440.1"/>
    </source>
</evidence>
<organism evidence="1 2">
    <name type="scientific">Robiginitalea biformata (strain ATCC BAA-864 / DSM 15991 / KCTC 12146 / HTCC2501)</name>
    <dbReference type="NCBI Taxonomy" id="313596"/>
    <lineage>
        <taxon>Bacteria</taxon>
        <taxon>Pseudomonadati</taxon>
        <taxon>Bacteroidota</taxon>
        <taxon>Flavobacteriia</taxon>
        <taxon>Flavobacteriales</taxon>
        <taxon>Flavobacteriaceae</taxon>
        <taxon>Robiginitalea</taxon>
    </lineage>
</organism>
<name>A4CKP1_ROBBH</name>
<keyword evidence="2" id="KW-1185">Reference proteome</keyword>
<evidence type="ECO:0000313" key="2">
    <source>
        <dbReference type="Proteomes" id="UP000009049"/>
    </source>
</evidence>
<proteinExistence type="predicted"/>
<dbReference type="AlphaFoldDB" id="A4CKP1"/>
<dbReference type="EMBL" id="CP001712">
    <property type="protein sequence ID" value="EAR15440.1"/>
    <property type="molecule type" value="Genomic_DNA"/>
</dbReference>
<sequence>MQGAEADYCENQYFFHVVIFGGAIPPGILPG</sequence>
<reference evidence="1 2" key="1">
    <citation type="journal article" date="2009" name="J. Bacteriol.">
        <title>Complete genome sequence of Robiginitalea biformata HTCC2501.</title>
        <authorList>
            <person name="Oh H.M."/>
            <person name="Giovannoni S.J."/>
            <person name="Lee K."/>
            <person name="Ferriera S."/>
            <person name="Johnson J."/>
            <person name="Cho J.C."/>
        </authorList>
    </citation>
    <scope>NUCLEOTIDE SEQUENCE [LARGE SCALE GENOMIC DNA]</scope>
    <source>
        <strain evidence="2">ATCC BAA-864 / HTCC2501 / KCTC 12146</strain>
    </source>
</reference>
<dbReference type="Proteomes" id="UP000009049">
    <property type="component" value="Chromosome"/>
</dbReference>
<accession>A4CKP1</accession>
<dbReference type="KEGG" id="rbi:RB2501_13969"/>
<gene>
    <name evidence="1" type="ordered locus">RB2501_13969</name>
</gene>
<protein>
    <submittedName>
        <fullName evidence="1">Uncharacterized protein</fullName>
    </submittedName>
</protein>